<keyword evidence="4" id="KW-1185">Reference proteome</keyword>
<organism evidence="3 4">
    <name type="scientific">Pirellulimonas nuda</name>
    <dbReference type="NCBI Taxonomy" id="2528009"/>
    <lineage>
        <taxon>Bacteria</taxon>
        <taxon>Pseudomonadati</taxon>
        <taxon>Planctomycetota</taxon>
        <taxon>Planctomycetia</taxon>
        <taxon>Pirellulales</taxon>
        <taxon>Lacipirellulaceae</taxon>
        <taxon>Pirellulimonas</taxon>
    </lineage>
</organism>
<dbReference type="KEGG" id="pnd:Pla175_06800"/>
<evidence type="ECO:0000313" key="3">
    <source>
        <dbReference type="EMBL" id="QDU87321.1"/>
    </source>
</evidence>
<evidence type="ECO:0000313" key="4">
    <source>
        <dbReference type="Proteomes" id="UP000317429"/>
    </source>
</evidence>
<evidence type="ECO:0000256" key="1">
    <source>
        <dbReference type="SAM" id="MobiDB-lite"/>
    </source>
</evidence>
<proteinExistence type="predicted"/>
<dbReference type="EMBL" id="CP036291">
    <property type="protein sequence ID" value="QDU87321.1"/>
    <property type="molecule type" value="Genomic_DNA"/>
</dbReference>
<dbReference type="RefSeq" id="WP_145281289.1">
    <property type="nucleotide sequence ID" value="NZ_CP036291.1"/>
</dbReference>
<keyword evidence="2" id="KW-1133">Transmembrane helix</keyword>
<sequence length="113" mass="12031">MPGAQELNPFEPPQTAPPALRLDPHRPIGIVGWIVIVPLTLLAAALTFCCSCLTLTISTMDLVRGPAADAVFWSAWVVAGAIGIAVGYFVSRGLVRLAKHLRGRIEGADSRRS</sequence>
<accession>A0A518D786</accession>
<feature type="transmembrane region" description="Helical" evidence="2">
    <location>
        <begin position="70"/>
        <end position="90"/>
    </location>
</feature>
<feature type="region of interest" description="Disordered" evidence="1">
    <location>
        <begin position="1"/>
        <end position="20"/>
    </location>
</feature>
<gene>
    <name evidence="3" type="ORF">Pla175_06800</name>
</gene>
<keyword evidence="2" id="KW-0812">Transmembrane</keyword>
<dbReference type="AlphaFoldDB" id="A0A518D786"/>
<feature type="transmembrane region" description="Helical" evidence="2">
    <location>
        <begin position="30"/>
        <end position="58"/>
    </location>
</feature>
<protein>
    <submittedName>
        <fullName evidence="3">Uncharacterized protein</fullName>
    </submittedName>
</protein>
<name>A0A518D786_9BACT</name>
<dbReference type="Proteomes" id="UP000317429">
    <property type="component" value="Chromosome"/>
</dbReference>
<reference evidence="3 4" key="1">
    <citation type="submission" date="2019-02" db="EMBL/GenBank/DDBJ databases">
        <title>Deep-cultivation of Planctomycetes and their phenomic and genomic characterization uncovers novel biology.</title>
        <authorList>
            <person name="Wiegand S."/>
            <person name="Jogler M."/>
            <person name="Boedeker C."/>
            <person name="Pinto D."/>
            <person name="Vollmers J."/>
            <person name="Rivas-Marin E."/>
            <person name="Kohn T."/>
            <person name="Peeters S.H."/>
            <person name="Heuer A."/>
            <person name="Rast P."/>
            <person name="Oberbeckmann S."/>
            <person name="Bunk B."/>
            <person name="Jeske O."/>
            <person name="Meyerdierks A."/>
            <person name="Storesund J.E."/>
            <person name="Kallscheuer N."/>
            <person name="Luecker S."/>
            <person name="Lage O.M."/>
            <person name="Pohl T."/>
            <person name="Merkel B.J."/>
            <person name="Hornburger P."/>
            <person name="Mueller R.-W."/>
            <person name="Bruemmer F."/>
            <person name="Labrenz M."/>
            <person name="Spormann A.M."/>
            <person name="Op den Camp H."/>
            <person name="Overmann J."/>
            <person name="Amann R."/>
            <person name="Jetten M.S.M."/>
            <person name="Mascher T."/>
            <person name="Medema M.H."/>
            <person name="Devos D.P."/>
            <person name="Kaster A.-K."/>
            <person name="Ovreas L."/>
            <person name="Rohde M."/>
            <person name="Galperin M.Y."/>
            <person name="Jogler C."/>
        </authorList>
    </citation>
    <scope>NUCLEOTIDE SEQUENCE [LARGE SCALE GENOMIC DNA]</scope>
    <source>
        <strain evidence="3 4">Pla175</strain>
    </source>
</reference>
<keyword evidence="2" id="KW-0472">Membrane</keyword>
<evidence type="ECO:0000256" key="2">
    <source>
        <dbReference type="SAM" id="Phobius"/>
    </source>
</evidence>